<evidence type="ECO:0008006" key="9">
    <source>
        <dbReference type="Google" id="ProtNLM"/>
    </source>
</evidence>
<feature type="domain" description="Nephrocystin 3-like N-terminal" evidence="6">
    <location>
        <begin position="306"/>
        <end position="486"/>
    </location>
</feature>
<dbReference type="PROSITE" id="PS50297">
    <property type="entry name" value="ANK_REP_REGION"/>
    <property type="match status" value="2"/>
</dbReference>
<dbReference type="InterPro" id="IPR027417">
    <property type="entry name" value="P-loop_NTPase"/>
</dbReference>
<accession>A0A9W8RUK3</accession>
<dbReference type="Gene3D" id="3.40.50.300">
    <property type="entry name" value="P-loop containing nucleotide triphosphate hydrolases"/>
    <property type="match status" value="1"/>
</dbReference>
<evidence type="ECO:0000259" key="5">
    <source>
        <dbReference type="Pfam" id="PF05057"/>
    </source>
</evidence>
<feature type="repeat" description="ANK" evidence="3">
    <location>
        <begin position="920"/>
        <end position="953"/>
    </location>
</feature>
<keyword evidence="3" id="KW-0040">ANK repeat</keyword>
<dbReference type="InterPro" id="IPR036770">
    <property type="entry name" value="Ankyrin_rpt-contain_sf"/>
</dbReference>
<dbReference type="Pfam" id="PF24883">
    <property type="entry name" value="NPHP3_N"/>
    <property type="match status" value="1"/>
</dbReference>
<dbReference type="SUPFAM" id="SSF48403">
    <property type="entry name" value="Ankyrin repeat"/>
    <property type="match status" value="1"/>
</dbReference>
<evidence type="ECO:0000313" key="7">
    <source>
        <dbReference type="EMBL" id="KAJ4252460.1"/>
    </source>
</evidence>
<dbReference type="InterPro" id="IPR007751">
    <property type="entry name" value="DUF676_lipase-like"/>
</dbReference>
<dbReference type="PROSITE" id="PS50088">
    <property type="entry name" value="ANK_REPEAT"/>
    <property type="match status" value="3"/>
</dbReference>
<dbReference type="InterPro" id="IPR056884">
    <property type="entry name" value="NPHP3-like_N"/>
</dbReference>
<evidence type="ECO:0000313" key="8">
    <source>
        <dbReference type="Proteomes" id="UP001152049"/>
    </source>
</evidence>
<dbReference type="OrthoDB" id="5086500at2759"/>
<dbReference type="Gene3D" id="1.25.40.20">
    <property type="entry name" value="Ankyrin repeat-containing domain"/>
    <property type="match status" value="2"/>
</dbReference>
<dbReference type="Proteomes" id="UP001152049">
    <property type="component" value="Unassembled WGS sequence"/>
</dbReference>
<feature type="domain" description="DUF676" evidence="5">
    <location>
        <begin position="30"/>
        <end position="182"/>
    </location>
</feature>
<feature type="repeat" description="ANK" evidence="3">
    <location>
        <begin position="886"/>
        <end position="919"/>
    </location>
</feature>
<evidence type="ECO:0000256" key="1">
    <source>
        <dbReference type="ARBA" id="ARBA00007920"/>
    </source>
</evidence>
<dbReference type="InterPro" id="IPR029058">
    <property type="entry name" value="AB_hydrolase_fold"/>
</dbReference>
<evidence type="ECO:0000259" key="6">
    <source>
        <dbReference type="Pfam" id="PF24883"/>
    </source>
</evidence>
<keyword evidence="8" id="KW-1185">Reference proteome</keyword>
<protein>
    <recommendedName>
        <fullName evidence="9">DUF676 domain-containing protein</fullName>
    </recommendedName>
</protein>
<dbReference type="AlphaFoldDB" id="A0A9W8RUK3"/>
<dbReference type="Gene3D" id="3.40.50.1820">
    <property type="entry name" value="alpha/beta hydrolase"/>
    <property type="match status" value="1"/>
</dbReference>
<comment type="similarity">
    <text evidence="1">Belongs to the putative lipase ROG1 family.</text>
</comment>
<evidence type="ECO:0000256" key="4">
    <source>
        <dbReference type="SAM" id="MobiDB-lite"/>
    </source>
</evidence>
<comment type="caution">
    <text evidence="7">The sequence shown here is derived from an EMBL/GenBank/DDBJ whole genome shotgun (WGS) entry which is preliminary data.</text>
</comment>
<dbReference type="EMBL" id="JAOQAZ010000026">
    <property type="protein sequence ID" value="KAJ4252460.1"/>
    <property type="molecule type" value="Genomic_DNA"/>
</dbReference>
<evidence type="ECO:0000256" key="3">
    <source>
        <dbReference type="PROSITE-ProRule" id="PRU00023"/>
    </source>
</evidence>
<reference evidence="7" key="1">
    <citation type="submission" date="2022-09" db="EMBL/GenBank/DDBJ databases">
        <title>Fusarium specimens isolated from Avocado Roots.</title>
        <authorList>
            <person name="Stajich J."/>
            <person name="Roper C."/>
            <person name="Heimlech-Rivalta G."/>
        </authorList>
    </citation>
    <scope>NUCLEOTIDE SEQUENCE</scope>
    <source>
        <strain evidence="7">CF00136</strain>
    </source>
</reference>
<gene>
    <name evidence="7" type="ORF">NW762_011061</name>
</gene>
<keyword evidence="2" id="KW-0677">Repeat</keyword>
<proteinExistence type="inferred from homology"/>
<evidence type="ECO:0000256" key="2">
    <source>
        <dbReference type="ARBA" id="ARBA00022737"/>
    </source>
</evidence>
<dbReference type="SMART" id="SM00248">
    <property type="entry name" value="ANK"/>
    <property type="match status" value="11"/>
</dbReference>
<name>A0A9W8RUK3_9HYPO</name>
<dbReference type="SUPFAM" id="SSF53474">
    <property type="entry name" value="alpha/beta-Hydrolases"/>
    <property type="match status" value="1"/>
</dbReference>
<dbReference type="InterPro" id="IPR002110">
    <property type="entry name" value="Ankyrin_rpt"/>
</dbReference>
<feature type="repeat" description="ANK" evidence="3">
    <location>
        <begin position="1057"/>
        <end position="1089"/>
    </location>
</feature>
<dbReference type="PANTHER" id="PTHR10039">
    <property type="entry name" value="AMELOGENIN"/>
    <property type="match status" value="1"/>
</dbReference>
<feature type="region of interest" description="Disordered" evidence="4">
    <location>
        <begin position="1234"/>
        <end position="1267"/>
    </location>
</feature>
<organism evidence="7 8">
    <name type="scientific">Fusarium torreyae</name>
    <dbReference type="NCBI Taxonomy" id="1237075"/>
    <lineage>
        <taxon>Eukaryota</taxon>
        <taxon>Fungi</taxon>
        <taxon>Dikarya</taxon>
        <taxon>Ascomycota</taxon>
        <taxon>Pezizomycotina</taxon>
        <taxon>Sordariomycetes</taxon>
        <taxon>Hypocreomycetidae</taxon>
        <taxon>Hypocreales</taxon>
        <taxon>Nectriaceae</taxon>
        <taxon>Fusarium</taxon>
    </lineage>
</organism>
<sequence length="1267" mass="143133">MAGDSEPEKHGLFKLYPQGYHPSSCDVDIVALHGLSGDAFKTWTDKDDHLWLRDSLPGHIPNARIMTFGYDSALKNSTSRMTVFDFAQDLLARLDVERQDPSERERPIIFLCHSLGGIVAKQALIMAHMQDEFYGNIVKSTTGMAFFGTPHRGSKTASTGRILSRVVNVASLSRTIRSDLLKTLEISSQSLDLITRLSSQILSGISIISFYEQKPLSSTGSLIVEQFSAILGFPNERAIPINSDHRGISRCSPRHPNRYLPVWSSLKEMVEKSLLESRREYDEFMDSLFCVDYKTAQLRPRQPHRGTCDWIFHNLTFRGWLDSQQSAALLLSAPPGFGKTVLTRHVMEQVLAGEQMYSDGTCINLGVSFFCSYNDQVSTSEQTVLRSLLHQLLQLHPRAQHVICNGLLERKLLGLTYNFTTDKLWVAIRDTLSMDEMANTFICIDAIEELNVEDSRRIIAGFNDIVEGLNKSSKRTRRILIFFSSRPSAQYKVNHPAMHILSVNRQHTEADIRSYLGDSITEFCRTNAAFAAAIANRGSTSVVEKMTKRADGMFLWATVAWENFCHGLFWNEDVLEQRLLDLESTPPGINPLYNKLLDRIDPNHRKELWSFFAMLAVAKRPLSEAELSELLPVMMSHRDDLTNPCEVRPFPKLVDIVEEHCRDFITVHDDGTILFCHLSFKEYLLQTWATDRPEILEKAKMSITKACVAYIIYWDSLAIKGQSDNPRCLQLLDYTLSHYLSHLASLPPDHPLWVTYAEAANSGYFSVNDSSPLHSLLEENFGRLVPEKLMSIEKCHSVVRAVVSRGYDLNCRDKDTRGSILNLCCYSVGEGFRLTVPLLLELGADPNLYPLGKDANLKAALYGNQQDTANALLGHPKFDPNQTDRNGQSALHHLIGFGSDEAIFALLENRAVEVNIQDRVGSTPLHLAVDRQRSEVVRRLLLTQHIRLDLIDKHGRTPLALATWWGLKQIALIIIDRSEAFPTPETSHISPLLSAAKHGDEEIVRVLLPKTRYKHIGRDLDESGKGFLHHATMNNWYDMIETCLMLSDVNTDQIDHSGGTALHYGAKLGCTESCRVLLEYGASTRLQDRNGRNAAQMAAEAGFKDTLMLIVRMGNVDANQRDHQGRNLVHWAATLDCLDVMQLVCQQADVEVARRDNSGKLPIAYAWSCQCPKVGRYLSLRMKYLGSLSVPWKDPYNWDRVFEIAAAQYIKGQIAAQEMREASELAEKRRQLEAQNQPLDERGWHLFQPKPEPSRQLKTCPRENNTM</sequence>
<dbReference type="Pfam" id="PF05057">
    <property type="entry name" value="DUF676"/>
    <property type="match status" value="1"/>
</dbReference>
<dbReference type="Pfam" id="PF12796">
    <property type="entry name" value="Ank_2"/>
    <property type="match status" value="2"/>
</dbReference>